<keyword evidence="2" id="KW-1185">Reference proteome</keyword>
<organism evidence="1 2">
    <name type="scientific">Pluteus cervinus</name>
    <dbReference type="NCBI Taxonomy" id="181527"/>
    <lineage>
        <taxon>Eukaryota</taxon>
        <taxon>Fungi</taxon>
        <taxon>Dikarya</taxon>
        <taxon>Basidiomycota</taxon>
        <taxon>Agaricomycotina</taxon>
        <taxon>Agaricomycetes</taxon>
        <taxon>Agaricomycetidae</taxon>
        <taxon>Agaricales</taxon>
        <taxon>Pluteineae</taxon>
        <taxon>Pluteaceae</taxon>
        <taxon>Pluteus</taxon>
    </lineage>
</organism>
<dbReference type="Proteomes" id="UP000308600">
    <property type="component" value="Unassembled WGS sequence"/>
</dbReference>
<name>A0ACD3B4B2_9AGAR</name>
<evidence type="ECO:0000313" key="1">
    <source>
        <dbReference type="EMBL" id="TFK72955.1"/>
    </source>
</evidence>
<reference evidence="1 2" key="1">
    <citation type="journal article" date="2019" name="Nat. Ecol. Evol.">
        <title>Megaphylogeny resolves global patterns of mushroom evolution.</title>
        <authorList>
            <person name="Varga T."/>
            <person name="Krizsan K."/>
            <person name="Foldi C."/>
            <person name="Dima B."/>
            <person name="Sanchez-Garcia M."/>
            <person name="Sanchez-Ramirez S."/>
            <person name="Szollosi G.J."/>
            <person name="Szarkandi J.G."/>
            <person name="Papp V."/>
            <person name="Albert L."/>
            <person name="Andreopoulos W."/>
            <person name="Angelini C."/>
            <person name="Antonin V."/>
            <person name="Barry K.W."/>
            <person name="Bougher N.L."/>
            <person name="Buchanan P."/>
            <person name="Buyck B."/>
            <person name="Bense V."/>
            <person name="Catcheside P."/>
            <person name="Chovatia M."/>
            <person name="Cooper J."/>
            <person name="Damon W."/>
            <person name="Desjardin D."/>
            <person name="Finy P."/>
            <person name="Geml J."/>
            <person name="Haridas S."/>
            <person name="Hughes K."/>
            <person name="Justo A."/>
            <person name="Karasinski D."/>
            <person name="Kautmanova I."/>
            <person name="Kiss B."/>
            <person name="Kocsube S."/>
            <person name="Kotiranta H."/>
            <person name="LaButti K.M."/>
            <person name="Lechner B.E."/>
            <person name="Liimatainen K."/>
            <person name="Lipzen A."/>
            <person name="Lukacs Z."/>
            <person name="Mihaltcheva S."/>
            <person name="Morgado L.N."/>
            <person name="Niskanen T."/>
            <person name="Noordeloos M.E."/>
            <person name="Ohm R.A."/>
            <person name="Ortiz-Santana B."/>
            <person name="Ovrebo C."/>
            <person name="Racz N."/>
            <person name="Riley R."/>
            <person name="Savchenko A."/>
            <person name="Shiryaev A."/>
            <person name="Soop K."/>
            <person name="Spirin V."/>
            <person name="Szebenyi C."/>
            <person name="Tomsovsky M."/>
            <person name="Tulloss R.E."/>
            <person name="Uehling J."/>
            <person name="Grigoriev I.V."/>
            <person name="Vagvolgyi C."/>
            <person name="Papp T."/>
            <person name="Martin F.M."/>
            <person name="Miettinen O."/>
            <person name="Hibbett D.S."/>
            <person name="Nagy L.G."/>
        </authorList>
    </citation>
    <scope>NUCLEOTIDE SEQUENCE [LARGE SCALE GENOMIC DNA]</scope>
    <source>
        <strain evidence="1 2">NL-1719</strain>
    </source>
</reference>
<gene>
    <name evidence="1" type="ORF">BDN72DRAFT_271834</name>
</gene>
<dbReference type="EMBL" id="ML208280">
    <property type="protein sequence ID" value="TFK72955.1"/>
    <property type="molecule type" value="Genomic_DNA"/>
</dbReference>
<protein>
    <submittedName>
        <fullName evidence="1">Uncharacterized protein</fullName>
    </submittedName>
</protein>
<sequence>MSLERPLLLDLFQRSEEALQGGQQLCARAHTFTQDTANTAIAVFSLDAQVRWLSDAVIEQLKLALLVAKDLEEKQTHLSKQVQAWDTERAAITDSLDTILDSLGVQYVPPSFHQTSADSSLFGSQSSPSPPASPVLNGHSLPGDPQSPRQANGVTPSTSPLRNGHAAYTPVSPEQSPSATLRGVPFRGIISSKDKGKEKSRGVHPKQTVPDRKRWKTLRDFVDDRAIEDILDNIENERIALDKTLNESLFLSETLRTNIDAIHASLPGTLPLELCLTSPSAPTPSTPITSSPPSTQARVKAILEGQEKISANMAAQLESLASHYSQMSEALDDGEAGMTFEDEDIRNMNRDTEELPRILEELRESAQKVERSHEQLTEAQETTSNHLQQMHTVLDDLQALGDIMTDMLKVQQDLEVRAGEQLISLESHLHTVSELHGRYVAYQIAFAKLVLELERRAQYRDAAENLVREMAERLQSMSEEETHLRDRFNAEHGAFLPEDLCLCVGNPPTRWEVTPWEGEGREVLPDIDRELLVQARDRVGYSESRPEVDSI</sequence>
<evidence type="ECO:0000313" key="2">
    <source>
        <dbReference type="Proteomes" id="UP000308600"/>
    </source>
</evidence>
<accession>A0ACD3B4B2</accession>
<proteinExistence type="predicted"/>